<dbReference type="EMBL" id="CYKH01000828">
    <property type="protein sequence ID" value="CUG46748.1"/>
    <property type="molecule type" value="Genomic_DNA"/>
</dbReference>
<keyword evidence="2" id="KW-0812">Transmembrane</keyword>
<evidence type="ECO:0000313" key="4">
    <source>
        <dbReference type="EMBL" id="CUG46748.1"/>
    </source>
</evidence>
<sequence length="1298" mass="138308">MIMWCVADYALLLRCILTIIALSSPVSAAFGSSDTDNNCTLVTTRQNYATKLYFSTPIAVNMTDDTHYSLNNCSLVQPSPRTRPAPLGNNSLNDQLGWLGIAVFFFISNQSTLLSNVSIFVTGGTMLAHVQLSNVSDADQTSAAVATNDVTVQFNGVLQSVQVTPTTTTTIATLRAPLIIALGNTTQLQLRIVSCTLNIAFYDAFPSDCVTSRRAALIQAETSNHIIGVYAEIATSEVRIVSSAGCTLFATIANEDLGRLVNLSWSFLHSTVAVALPFVLPQTQGFVFHSAENISNIMTDVVNSSLFARDGGLFPFFKASFLPKRGAIERCGSGGRFAFVAFDSSVESTNTTTRIRSGSRLYASFLCFDPPNRKDFFGQFDAPVPSVMSDKTFITSSSMADCTVVSSDVYAVQYTAPNTAESIVHSATVVMEGNSSLLLAGTHHAVGVLVKSFAPGNLNLVDGFSMLVTDVSVVLTAYGPLSQGVQAARIGALLVVDRCSNVTGPFVITLSYVDAFIFTQSGMATDSAANNDTLSVASASVLYIASAIYNTGHVTCHRCALNGNVSGGIPPAYKNRAILGMVSSISLIYVIKLFPVVGCLFWVRDSFVHAATGYQALPTVFVTTPLFLGTVIQVSALQLNAAAMNSSTVIVDSTTVVVMQHNFSMLGVRQSFLGFFSSVNTTSIVSIGDTSQIGFMIAGSLISVMSESFRDVVKTKMVVKDTSIVIRNSSASYASGLVLGAMDTLLAVALPSIGINVSIDLQEAGLGAAVYSSSDARPFPSYPSALFAPAGAATFTNCVFSVRDPQQQPSGIPTDPASRASNSEVSTLRPAIGLLIFSGDVTLDNTTLSFAKISFFPSVVTQSYLINVTGDYNNAVFRAILQGSSQVIVNGSSFNGTRSLFQQDKTTWDTNVPKATEHKNRSVRIVGCNRWGTTDHGYQHMSFKDINAPRTLIDTSQATCFEHGTPTWTTTLPLAYVPPEKTVQEKLADASTGVIAGIGAAAALSAALLGPSGLMDAQALAAYGRSACAPPALKKASQGAQFLQAPFYALGDDIAVIANLVIVFLLSAAHFGAVQYLTRRRNRALSSSTTSLSAPPLKTVHNSSGQPTATPDLLSIEISSHSSSSHLVATTNEYLAPATFATGNKTQQFNATHMPRLKKHLTPDSVATSRSSPKGNISQQSVRESLRFVNIGTSLLFSGTVSGTICGVCVAIACGIGAYYLIRLCRWRYLLRYFAFEPYTPEEKYRLDDHMLSSTEGRRSNCASLLVANIPLSMLPMGRWTPQHLSAMYGPLRNSIRD</sequence>
<feature type="chain" id="PRO_5006621772" evidence="3">
    <location>
        <begin position="29"/>
        <end position="1298"/>
    </location>
</feature>
<keyword evidence="3" id="KW-0732">Signal</keyword>
<evidence type="ECO:0000256" key="1">
    <source>
        <dbReference type="SAM" id="MobiDB-lite"/>
    </source>
</evidence>
<feature type="signal peptide" evidence="3">
    <location>
        <begin position="1"/>
        <end position="28"/>
    </location>
</feature>
<keyword evidence="2" id="KW-1133">Transmembrane helix</keyword>
<feature type="compositionally biased region" description="Low complexity" evidence="1">
    <location>
        <begin position="1085"/>
        <end position="1099"/>
    </location>
</feature>
<dbReference type="Proteomes" id="UP000051952">
    <property type="component" value="Unassembled WGS sequence"/>
</dbReference>
<proteinExistence type="predicted"/>
<feature type="non-terminal residue" evidence="4">
    <location>
        <position position="1298"/>
    </location>
</feature>
<feature type="transmembrane region" description="Helical" evidence="2">
    <location>
        <begin position="578"/>
        <end position="603"/>
    </location>
</feature>
<organism evidence="4 5">
    <name type="scientific">Bodo saltans</name>
    <name type="common">Flagellated protozoan</name>
    <dbReference type="NCBI Taxonomy" id="75058"/>
    <lineage>
        <taxon>Eukaryota</taxon>
        <taxon>Discoba</taxon>
        <taxon>Euglenozoa</taxon>
        <taxon>Kinetoplastea</taxon>
        <taxon>Metakinetoplastina</taxon>
        <taxon>Eubodonida</taxon>
        <taxon>Bodonidae</taxon>
        <taxon>Bodo</taxon>
    </lineage>
</organism>
<keyword evidence="2" id="KW-0472">Membrane</keyword>
<name>A0A0S4J1M6_BODSA</name>
<evidence type="ECO:0000256" key="3">
    <source>
        <dbReference type="SAM" id="SignalP"/>
    </source>
</evidence>
<keyword evidence="5" id="KW-1185">Reference proteome</keyword>
<evidence type="ECO:0000313" key="5">
    <source>
        <dbReference type="Proteomes" id="UP000051952"/>
    </source>
</evidence>
<feature type="transmembrane region" description="Helical" evidence="2">
    <location>
        <begin position="1054"/>
        <end position="1077"/>
    </location>
</feature>
<feature type="transmembrane region" description="Helical" evidence="2">
    <location>
        <begin position="1195"/>
        <end position="1222"/>
    </location>
</feature>
<evidence type="ECO:0000256" key="2">
    <source>
        <dbReference type="SAM" id="Phobius"/>
    </source>
</evidence>
<protein>
    <submittedName>
        <fullName evidence="4">Membrane-associated protein, putative</fullName>
    </submittedName>
</protein>
<reference evidence="5" key="1">
    <citation type="submission" date="2015-09" db="EMBL/GenBank/DDBJ databases">
        <authorList>
            <consortium name="Pathogen Informatics"/>
        </authorList>
    </citation>
    <scope>NUCLEOTIDE SEQUENCE [LARGE SCALE GENOMIC DNA]</scope>
    <source>
        <strain evidence="5">Lake Konstanz</strain>
    </source>
</reference>
<accession>A0A0S4J1M6</accession>
<dbReference type="VEuPathDB" id="TriTrypDB:BSAL_79840"/>
<feature type="region of interest" description="Disordered" evidence="1">
    <location>
        <begin position="1085"/>
        <end position="1106"/>
    </location>
</feature>
<feature type="transmembrane region" description="Helical" evidence="2">
    <location>
        <begin position="615"/>
        <end position="637"/>
    </location>
</feature>
<gene>
    <name evidence="4" type="ORF">BSAL_79840</name>
</gene>